<dbReference type="Proteomes" id="UP001234581">
    <property type="component" value="Unassembled WGS sequence"/>
</dbReference>
<reference evidence="2 3" key="1">
    <citation type="submission" date="2023-03" db="EMBL/GenBank/DDBJ databases">
        <title>Genome sequence of Lichtheimia ornata CBS 291.66.</title>
        <authorList>
            <person name="Mohabir J.T."/>
            <person name="Shea T.P."/>
            <person name="Kurbessoian T."/>
            <person name="Berby B."/>
            <person name="Fontaine J."/>
            <person name="Livny J."/>
            <person name="Gnirke A."/>
            <person name="Stajich J.E."/>
            <person name="Cuomo C.A."/>
        </authorList>
    </citation>
    <scope>NUCLEOTIDE SEQUENCE [LARGE SCALE GENOMIC DNA]</scope>
    <source>
        <strain evidence="2">CBS 291.66</strain>
    </source>
</reference>
<keyword evidence="3" id="KW-1185">Reference proteome</keyword>
<sequence length="92" mass="10150">MPNNSRHATSNAATNTDLRHLEEINATWNKCFLTAASKFNIKIVSKDQPNCEKIYEAILQARVEEHTSSASTTSGETDSCMLDPSAKARFCS</sequence>
<feature type="compositionally biased region" description="Polar residues" evidence="1">
    <location>
        <begin position="68"/>
        <end position="77"/>
    </location>
</feature>
<dbReference type="EMBL" id="JARTCD010000051">
    <property type="protein sequence ID" value="KAJ8655212.1"/>
    <property type="molecule type" value="Genomic_DNA"/>
</dbReference>
<protein>
    <submittedName>
        <fullName evidence="2">Uncharacterized protein</fullName>
    </submittedName>
</protein>
<evidence type="ECO:0000313" key="3">
    <source>
        <dbReference type="Proteomes" id="UP001234581"/>
    </source>
</evidence>
<accession>A0AAD7UXD2</accession>
<organism evidence="2 3">
    <name type="scientific">Lichtheimia ornata</name>
    <dbReference type="NCBI Taxonomy" id="688661"/>
    <lineage>
        <taxon>Eukaryota</taxon>
        <taxon>Fungi</taxon>
        <taxon>Fungi incertae sedis</taxon>
        <taxon>Mucoromycota</taxon>
        <taxon>Mucoromycotina</taxon>
        <taxon>Mucoromycetes</taxon>
        <taxon>Mucorales</taxon>
        <taxon>Lichtheimiaceae</taxon>
        <taxon>Lichtheimia</taxon>
    </lineage>
</organism>
<dbReference type="RefSeq" id="XP_058340125.1">
    <property type="nucleotide sequence ID" value="XM_058489077.1"/>
</dbReference>
<gene>
    <name evidence="2" type="ORF">O0I10_009080</name>
</gene>
<evidence type="ECO:0000313" key="2">
    <source>
        <dbReference type="EMBL" id="KAJ8655212.1"/>
    </source>
</evidence>
<dbReference type="GeneID" id="83216487"/>
<evidence type="ECO:0000256" key="1">
    <source>
        <dbReference type="SAM" id="MobiDB-lite"/>
    </source>
</evidence>
<comment type="caution">
    <text evidence="2">The sequence shown here is derived from an EMBL/GenBank/DDBJ whole genome shotgun (WGS) entry which is preliminary data.</text>
</comment>
<dbReference type="AlphaFoldDB" id="A0AAD7UXD2"/>
<proteinExistence type="predicted"/>
<feature type="region of interest" description="Disordered" evidence="1">
    <location>
        <begin position="65"/>
        <end position="92"/>
    </location>
</feature>
<name>A0AAD7UXD2_9FUNG</name>